<comment type="caution">
    <text evidence="2">The sequence shown here is derived from an EMBL/GenBank/DDBJ whole genome shotgun (WGS) entry which is preliminary data.</text>
</comment>
<protein>
    <submittedName>
        <fullName evidence="2">Uncharacterized protein</fullName>
    </submittedName>
</protein>
<evidence type="ECO:0000256" key="1">
    <source>
        <dbReference type="SAM" id="Phobius"/>
    </source>
</evidence>
<sequence length="99" mass="11352">MTSKEEYLLETWPKQQAKGKPMYVTSYVLLYSAIVGVVSLLFRLDNGPVMDVIVSTEFLVKLAIFATIGLVIAHYKWNANNKKYEALKRQRDEQPNSQL</sequence>
<feature type="transmembrane region" description="Helical" evidence="1">
    <location>
        <begin position="58"/>
        <end position="75"/>
    </location>
</feature>
<accession>A0ABV1RPB5</accession>
<keyword evidence="1" id="KW-1133">Transmembrane helix</keyword>
<gene>
    <name evidence="2" type="ORF">ABS362_01570</name>
</gene>
<organism evidence="2 3">
    <name type="scientific">Pontibacter populi</name>
    <dbReference type="NCBI Taxonomy" id="890055"/>
    <lineage>
        <taxon>Bacteria</taxon>
        <taxon>Pseudomonadati</taxon>
        <taxon>Bacteroidota</taxon>
        <taxon>Cytophagia</taxon>
        <taxon>Cytophagales</taxon>
        <taxon>Hymenobacteraceae</taxon>
        <taxon>Pontibacter</taxon>
    </lineage>
</organism>
<evidence type="ECO:0000313" key="2">
    <source>
        <dbReference type="EMBL" id="MER2996213.1"/>
    </source>
</evidence>
<evidence type="ECO:0000313" key="3">
    <source>
        <dbReference type="Proteomes" id="UP001476807"/>
    </source>
</evidence>
<dbReference type="Proteomes" id="UP001476807">
    <property type="component" value="Unassembled WGS sequence"/>
</dbReference>
<dbReference type="EMBL" id="JBEOKT010000001">
    <property type="protein sequence ID" value="MER2996213.1"/>
    <property type="molecule type" value="Genomic_DNA"/>
</dbReference>
<feature type="transmembrane region" description="Helical" evidence="1">
    <location>
        <begin position="21"/>
        <end position="42"/>
    </location>
</feature>
<keyword evidence="3" id="KW-1185">Reference proteome</keyword>
<dbReference type="RefSeq" id="WP_350410382.1">
    <property type="nucleotide sequence ID" value="NZ_JBEOKT010000001.1"/>
</dbReference>
<reference evidence="2 3" key="1">
    <citation type="submission" date="2024-06" db="EMBL/GenBank/DDBJ databases">
        <title>Pontibacter populi HYL7-15.</title>
        <authorList>
            <person name="Kim M.K."/>
        </authorList>
    </citation>
    <scope>NUCLEOTIDE SEQUENCE [LARGE SCALE GENOMIC DNA]</scope>
    <source>
        <strain evidence="2 3">HYL7-15</strain>
    </source>
</reference>
<proteinExistence type="predicted"/>
<keyword evidence="1" id="KW-0812">Transmembrane</keyword>
<name>A0ABV1RPB5_9BACT</name>
<keyword evidence="1" id="KW-0472">Membrane</keyword>